<dbReference type="EMBL" id="JAPXFL010000009">
    <property type="protein sequence ID" value="KAK9501790.1"/>
    <property type="molecule type" value="Genomic_DNA"/>
</dbReference>
<dbReference type="Pfam" id="PF12572">
    <property type="entry name" value="DUF3752"/>
    <property type="match status" value="1"/>
</dbReference>
<feature type="domain" description="DUF3752" evidence="2">
    <location>
        <begin position="430"/>
        <end position="555"/>
    </location>
</feature>
<dbReference type="EMBL" id="JAPXFL010000009">
    <property type="protein sequence ID" value="KAK9501793.1"/>
    <property type="molecule type" value="Genomic_DNA"/>
</dbReference>
<feature type="compositionally biased region" description="Polar residues" evidence="1">
    <location>
        <begin position="23"/>
        <end position="45"/>
    </location>
</feature>
<feature type="compositionally biased region" description="Basic and acidic residues" evidence="1">
    <location>
        <begin position="151"/>
        <end position="170"/>
    </location>
</feature>
<feature type="compositionally biased region" description="Acidic residues" evidence="1">
    <location>
        <begin position="351"/>
        <end position="365"/>
    </location>
</feature>
<dbReference type="AlphaFoldDB" id="A0AAW1CWB1"/>
<evidence type="ECO:0000256" key="1">
    <source>
        <dbReference type="SAM" id="MobiDB-lite"/>
    </source>
</evidence>
<dbReference type="PANTHER" id="PTHR46370">
    <property type="entry name" value="GPALPP MOTIFS-CONTAINING PROTEIN 1"/>
    <property type="match status" value="1"/>
</dbReference>
<evidence type="ECO:0000259" key="2">
    <source>
        <dbReference type="Pfam" id="PF12572"/>
    </source>
</evidence>
<name>A0AAW1CWB1_9HEMI</name>
<keyword evidence="4" id="KW-1185">Reference proteome</keyword>
<evidence type="ECO:0000313" key="3">
    <source>
        <dbReference type="EMBL" id="KAK9501790.1"/>
    </source>
</evidence>
<feature type="region of interest" description="Disordered" evidence="1">
    <location>
        <begin position="1"/>
        <end position="374"/>
    </location>
</feature>
<feature type="compositionally biased region" description="Acidic residues" evidence="1">
    <location>
        <begin position="215"/>
        <end position="226"/>
    </location>
</feature>
<feature type="compositionally biased region" description="Basic residues" evidence="1">
    <location>
        <begin position="121"/>
        <end position="150"/>
    </location>
</feature>
<reference evidence="3 4" key="1">
    <citation type="submission" date="2022-12" db="EMBL/GenBank/DDBJ databases">
        <title>Chromosome-level genome assembly of true bugs.</title>
        <authorList>
            <person name="Ma L."/>
            <person name="Li H."/>
        </authorList>
    </citation>
    <scope>NUCLEOTIDE SEQUENCE [LARGE SCALE GENOMIC DNA]</scope>
    <source>
        <strain evidence="3">Lab_2022b</strain>
    </source>
</reference>
<feature type="compositionally biased region" description="Basic and acidic residues" evidence="1">
    <location>
        <begin position="511"/>
        <end position="528"/>
    </location>
</feature>
<feature type="compositionally biased region" description="Basic and acidic residues" evidence="1">
    <location>
        <begin position="84"/>
        <end position="120"/>
    </location>
</feature>
<dbReference type="InterPro" id="IPR022226">
    <property type="entry name" value="DUF3752"/>
</dbReference>
<organism evidence="3 4">
    <name type="scientific">Rhynocoris fuscipes</name>
    <dbReference type="NCBI Taxonomy" id="488301"/>
    <lineage>
        <taxon>Eukaryota</taxon>
        <taxon>Metazoa</taxon>
        <taxon>Ecdysozoa</taxon>
        <taxon>Arthropoda</taxon>
        <taxon>Hexapoda</taxon>
        <taxon>Insecta</taxon>
        <taxon>Pterygota</taxon>
        <taxon>Neoptera</taxon>
        <taxon>Paraneoptera</taxon>
        <taxon>Hemiptera</taxon>
        <taxon>Heteroptera</taxon>
        <taxon>Panheteroptera</taxon>
        <taxon>Cimicomorpha</taxon>
        <taxon>Reduviidae</taxon>
        <taxon>Harpactorinae</taxon>
        <taxon>Harpactorini</taxon>
        <taxon>Rhynocoris</taxon>
    </lineage>
</organism>
<accession>A0AAW1CWB1</accession>
<feature type="compositionally biased region" description="Basic and acidic residues" evidence="1">
    <location>
        <begin position="457"/>
        <end position="503"/>
    </location>
</feature>
<sequence length="563" mass="64555">MARGCTGSDSEEERHDRFRSERNSGSLNASKSLFSTGLQQSSKSRSPLRHLNSPPPRRDRRSPSERSRSRSKRRSKERKKSKERRISKEKLKRNIESNNERGTSKTNETRHSDDSSTRRSESRRRSRSKGRRRSGSKEKKRKSKEIRKKHLESEKNDTFLERFERRRPSVESEIVDSTIIYRDSSPEHDIQSNSKKIHESKLHKKKKEKKKTVDTEEGELISEEENNCFGPALPPKLESEEEDGEVKDNCGPSEGPALPPNFKKDNTTIGPTLPERLCSNKRSNNQEEGPNKIQRLSDAEEEIKEVQRAPLIGPVLPPRETLPSIGHKDEALYGPALPPPQSSEQPAVEDKELETETPMEVDDDLMIGPLPKGMELDDRVQRILEERAQSLRKQLENKNSGAGNEGEKKVREDWMVELPDVKSGAAHLGLGPRKFKTRDGPDMSDRSSWTDIAGVKQKQDKKEDSNKEETRRLEIAAKNAEMERKVKETSSNREKSLLDMHQKELKKKKKKELESKGGKEERRPFSREIDLQANRFDEARTKSVINKAQFLNSRFAAGESKYL</sequence>
<feature type="region of interest" description="Disordered" evidence="1">
    <location>
        <begin position="425"/>
        <end position="528"/>
    </location>
</feature>
<feature type="region of interest" description="Disordered" evidence="1">
    <location>
        <begin position="390"/>
        <end position="410"/>
    </location>
</feature>
<dbReference type="PANTHER" id="PTHR46370:SF1">
    <property type="entry name" value="GPALPP MOTIFS-CONTAINING PROTEIN 1"/>
    <property type="match status" value="1"/>
</dbReference>
<protein>
    <recommendedName>
        <fullName evidence="2">DUF3752 domain-containing protein</fullName>
    </recommendedName>
</protein>
<feature type="compositionally biased region" description="Basic and acidic residues" evidence="1">
    <location>
        <begin position="184"/>
        <end position="200"/>
    </location>
</feature>
<feature type="compositionally biased region" description="Basic residues" evidence="1">
    <location>
        <begin position="201"/>
        <end position="210"/>
    </location>
</feature>
<evidence type="ECO:0000313" key="4">
    <source>
        <dbReference type="Proteomes" id="UP001461498"/>
    </source>
</evidence>
<comment type="caution">
    <text evidence="3">The sequence shown here is derived from an EMBL/GenBank/DDBJ whole genome shotgun (WGS) entry which is preliminary data.</text>
</comment>
<proteinExistence type="predicted"/>
<dbReference type="Proteomes" id="UP001461498">
    <property type="component" value="Unassembled WGS sequence"/>
</dbReference>
<gene>
    <name evidence="3" type="ORF">O3M35_012461</name>
</gene>
<feature type="compositionally biased region" description="Basic and acidic residues" evidence="1">
    <location>
        <begin position="12"/>
        <end position="22"/>
    </location>
</feature>
<feature type="compositionally biased region" description="Basic residues" evidence="1">
    <location>
        <begin position="69"/>
        <end position="83"/>
    </location>
</feature>
<dbReference type="InterPro" id="IPR046331">
    <property type="entry name" value="GPAM1-like"/>
</dbReference>